<accession>A0AAV4QPJ2</accession>
<evidence type="ECO:0000313" key="2">
    <source>
        <dbReference type="Proteomes" id="UP001054945"/>
    </source>
</evidence>
<dbReference type="Proteomes" id="UP001054945">
    <property type="component" value="Unassembled WGS sequence"/>
</dbReference>
<protein>
    <submittedName>
        <fullName evidence="1">Uncharacterized protein</fullName>
    </submittedName>
</protein>
<dbReference type="EMBL" id="BPLR01006385">
    <property type="protein sequence ID" value="GIY09468.1"/>
    <property type="molecule type" value="Genomic_DNA"/>
</dbReference>
<keyword evidence="2" id="KW-1185">Reference proteome</keyword>
<sequence length="171" mass="20040">MQSFQKETGGTTISLGTGVPVPKALVYGAIYPRHIPERTCNYLQRRNSNRHSSCTSPNESLMFMDIKHQRLFLEGLMNADLDMKNVSNVPPRYYHGLASSANERFNVRWPEWKNCSNWKRISKSQLNHRPSNMFVSNWIDEQLILPHVDHFRDLKYDELDFETRDSKNSKH</sequence>
<dbReference type="AlphaFoldDB" id="A0AAV4QPJ2"/>
<evidence type="ECO:0000313" key="1">
    <source>
        <dbReference type="EMBL" id="GIY09468.1"/>
    </source>
</evidence>
<proteinExistence type="predicted"/>
<gene>
    <name evidence="1" type="ORF">CEXT_54401</name>
</gene>
<comment type="caution">
    <text evidence="1">The sequence shown here is derived from an EMBL/GenBank/DDBJ whole genome shotgun (WGS) entry which is preliminary data.</text>
</comment>
<name>A0AAV4QPJ2_CAEEX</name>
<organism evidence="1 2">
    <name type="scientific">Caerostris extrusa</name>
    <name type="common">Bark spider</name>
    <name type="synonym">Caerostris bankana</name>
    <dbReference type="NCBI Taxonomy" id="172846"/>
    <lineage>
        <taxon>Eukaryota</taxon>
        <taxon>Metazoa</taxon>
        <taxon>Ecdysozoa</taxon>
        <taxon>Arthropoda</taxon>
        <taxon>Chelicerata</taxon>
        <taxon>Arachnida</taxon>
        <taxon>Araneae</taxon>
        <taxon>Araneomorphae</taxon>
        <taxon>Entelegynae</taxon>
        <taxon>Araneoidea</taxon>
        <taxon>Araneidae</taxon>
        <taxon>Caerostris</taxon>
    </lineage>
</organism>
<reference evidence="1 2" key="1">
    <citation type="submission" date="2021-06" db="EMBL/GenBank/DDBJ databases">
        <title>Caerostris extrusa draft genome.</title>
        <authorList>
            <person name="Kono N."/>
            <person name="Arakawa K."/>
        </authorList>
    </citation>
    <scope>NUCLEOTIDE SEQUENCE [LARGE SCALE GENOMIC DNA]</scope>
</reference>